<proteinExistence type="predicted"/>
<sequence length="152" mass="17726">MDFYAGQKRLENGARIPLLNENGESKLKYKAQFPITISNPTKNVIISDYMRIAIIAKYMREAEEFLGPTGVMQFDGLYGLRYLFTFDEPLLPKMRIYRRIDLFFSSKDDGIGIEAKLRIYCEREPRDIDFFFVESSPEIPLEILNSLPPLNR</sequence>
<dbReference type="KEGG" id="dvn:HQ394_03955"/>
<gene>
    <name evidence="1" type="ORF">HQ394_03955</name>
</gene>
<evidence type="ECO:0000313" key="2">
    <source>
        <dbReference type="Proteomes" id="UP000516369"/>
    </source>
</evidence>
<accession>A0A7H1MYY7</accession>
<evidence type="ECO:0000313" key="1">
    <source>
        <dbReference type="EMBL" id="QNT68673.1"/>
    </source>
</evidence>
<protein>
    <submittedName>
        <fullName evidence="1">Uncharacterized protein</fullName>
    </submittedName>
</protein>
<dbReference type="AlphaFoldDB" id="A0A7H1MYY7"/>
<reference evidence="1 2" key="1">
    <citation type="submission" date="2020-05" db="EMBL/GenBank/DDBJ databases">
        <title>Complete closed genome sequence of Defluviicoccus vanus.</title>
        <authorList>
            <person name="Bessarab I."/>
            <person name="Arumugam K."/>
            <person name="Maszenan A.M."/>
            <person name="Seviour R.J."/>
            <person name="Williams R.B."/>
        </authorList>
    </citation>
    <scope>NUCLEOTIDE SEQUENCE [LARGE SCALE GENOMIC DNA]</scope>
    <source>
        <strain evidence="1 2">Ben 114</strain>
    </source>
</reference>
<organism evidence="1 2">
    <name type="scientific">Defluviicoccus vanus</name>
    <dbReference type="NCBI Taxonomy" id="111831"/>
    <lineage>
        <taxon>Bacteria</taxon>
        <taxon>Pseudomonadati</taxon>
        <taxon>Pseudomonadota</taxon>
        <taxon>Alphaproteobacteria</taxon>
        <taxon>Rhodospirillales</taxon>
        <taxon>Rhodospirillaceae</taxon>
        <taxon>Defluviicoccus</taxon>
    </lineage>
</organism>
<keyword evidence="2" id="KW-1185">Reference proteome</keyword>
<dbReference type="Proteomes" id="UP000516369">
    <property type="component" value="Chromosome"/>
</dbReference>
<dbReference type="EMBL" id="CP053923">
    <property type="protein sequence ID" value="QNT68673.1"/>
    <property type="molecule type" value="Genomic_DNA"/>
</dbReference>
<name>A0A7H1MYY7_9PROT</name>
<dbReference type="RefSeq" id="WP_190262108.1">
    <property type="nucleotide sequence ID" value="NZ_CP053923.1"/>
</dbReference>